<evidence type="ECO:0000256" key="1">
    <source>
        <dbReference type="SAM" id="Phobius"/>
    </source>
</evidence>
<dbReference type="PANTHER" id="PTHR36334">
    <property type="entry name" value="PROTEIN, PUTATIVE (DUF2358)-RELATED"/>
    <property type="match status" value="1"/>
</dbReference>
<protein>
    <submittedName>
        <fullName evidence="2">Uncharacterized protein</fullName>
    </submittedName>
</protein>
<dbReference type="PANTHER" id="PTHR36334:SF1">
    <property type="entry name" value="PROTEIN, PUTATIVE (DUF2358)-RELATED"/>
    <property type="match status" value="1"/>
</dbReference>
<dbReference type="GO" id="GO:0009507">
    <property type="term" value="C:chloroplast"/>
    <property type="evidence" value="ECO:0007669"/>
    <property type="project" value="TreeGrafter"/>
</dbReference>
<reference evidence="2" key="1">
    <citation type="submission" date="2014-05" db="EMBL/GenBank/DDBJ databases">
        <title>The transcriptome of the halophilic microalga Tetraselmis sp. GSL018 isolated from the Great Salt Lake, Utah.</title>
        <authorList>
            <person name="Jinkerson R.E."/>
            <person name="D'Adamo S."/>
            <person name="Posewitz M.C."/>
        </authorList>
    </citation>
    <scope>NUCLEOTIDE SEQUENCE</scope>
    <source>
        <strain evidence="2">GSL018</strain>
    </source>
</reference>
<keyword evidence="1" id="KW-0812">Transmembrane</keyword>
<organism evidence="2">
    <name type="scientific">Tetraselmis sp. GSL018</name>
    <dbReference type="NCBI Taxonomy" id="582737"/>
    <lineage>
        <taxon>Eukaryota</taxon>
        <taxon>Viridiplantae</taxon>
        <taxon>Chlorophyta</taxon>
        <taxon>core chlorophytes</taxon>
        <taxon>Chlorodendrophyceae</taxon>
        <taxon>Chlorodendrales</taxon>
        <taxon>Chlorodendraceae</taxon>
        <taxon>Tetraselmis</taxon>
    </lineage>
</organism>
<sequence>MALTSSVPLLFRISPKSRERVCNFDRPSCNFNLSRSVRNVLHTIKPERRRRREQILVCARSADIEVEGATKKYCDDFVCESSPAVETTVRSLANDIEKLRWTLRLFQPDVEYSDKFRSFKGVEKYTRMTFVKDRVEKPRVEVTRMRMMKNSVSVIDWQMRGAIAGQPVEVDFSDEFEHNQLTGRIVSHKETWQVRRGLIPFNSARAAWSAAQAQSDVSDLISRSVDELRGPEDDGYYSNPADPGRFFQKPDDGTQDMIQYALVVAFLYLIYQAFSFAFRM</sequence>
<proteinExistence type="predicted"/>
<feature type="transmembrane region" description="Helical" evidence="1">
    <location>
        <begin position="257"/>
        <end position="278"/>
    </location>
</feature>
<keyword evidence="1" id="KW-0472">Membrane</keyword>
<accession>A0A061R0E2</accession>
<gene>
    <name evidence="2" type="ORF">TSPGSL018_15992</name>
</gene>
<dbReference type="AlphaFoldDB" id="A0A061R0E2"/>
<name>A0A061R0E2_9CHLO</name>
<keyword evidence="1" id="KW-1133">Transmembrane helix</keyword>
<dbReference type="EMBL" id="GBEZ01021279">
    <property type="protein sequence ID" value="JAC65458.1"/>
    <property type="molecule type" value="Transcribed_RNA"/>
</dbReference>
<evidence type="ECO:0000313" key="2">
    <source>
        <dbReference type="EMBL" id="JAC65458.1"/>
    </source>
</evidence>